<dbReference type="Proteomes" id="UP000800093">
    <property type="component" value="Unassembled WGS sequence"/>
</dbReference>
<keyword evidence="2" id="KW-1185">Reference proteome</keyword>
<name>A0A9P4KCH2_9PLEO</name>
<gene>
    <name evidence="1" type="ORF">CC78DRAFT_464536</name>
</gene>
<evidence type="ECO:0000313" key="2">
    <source>
        <dbReference type="Proteomes" id="UP000800093"/>
    </source>
</evidence>
<accession>A0A9P4KCH2</accession>
<proteinExistence type="predicted"/>
<dbReference type="OrthoDB" id="5371740at2759"/>
<organism evidence="1 2">
    <name type="scientific">Lojkania enalia</name>
    <dbReference type="NCBI Taxonomy" id="147567"/>
    <lineage>
        <taxon>Eukaryota</taxon>
        <taxon>Fungi</taxon>
        <taxon>Dikarya</taxon>
        <taxon>Ascomycota</taxon>
        <taxon>Pezizomycotina</taxon>
        <taxon>Dothideomycetes</taxon>
        <taxon>Pleosporomycetidae</taxon>
        <taxon>Pleosporales</taxon>
        <taxon>Pleosporales incertae sedis</taxon>
        <taxon>Lojkania</taxon>
    </lineage>
</organism>
<sequence length="55" mass="6023">MYPSVQYINTDVTSFSSRTASFESVIAFSPHKTVHIVLNAGLPDINLDTSLDPQP</sequence>
<comment type="caution">
    <text evidence="1">The sequence shown here is derived from an EMBL/GenBank/DDBJ whole genome shotgun (WGS) entry which is preliminary data.</text>
</comment>
<evidence type="ECO:0000313" key="1">
    <source>
        <dbReference type="EMBL" id="KAF2263950.1"/>
    </source>
</evidence>
<reference evidence="2" key="1">
    <citation type="journal article" date="2020" name="Stud. Mycol.">
        <title>101 Dothideomycetes genomes: A test case for predicting lifestyles and emergence of pathogens.</title>
        <authorList>
            <person name="Haridas S."/>
            <person name="Albert R."/>
            <person name="Binder M."/>
            <person name="Bloem J."/>
            <person name="LaButti K."/>
            <person name="Salamov A."/>
            <person name="Andreopoulos B."/>
            <person name="Baker S."/>
            <person name="Barry K."/>
            <person name="Bills G."/>
            <person name="Bluhm B."/>
            <person name="Cannon C."/>
            <person name="Castanera R."/>
            <person name="Culley D."/>
            <person name="Daum C."/>
            <person name="Ezra D."/>
            <person name="Gonzalez J."/>
            <person name="Henrissat B."/>
            <person name="Kuo A."/>
            <person name="Liang C."/>
            <person name="Lipzen A."/>
            <person name="Lutzoni F."/>
            <person name="Magnuson J."/>
            <person name="Mondo S."/>
            <person name="Nolan M."/>
            <person name="Ohm R."/>
            <person name="Pangilinan J."/>
            <person name="Park H.-J."/>
            <person name="Ramirez L."/>
            <person name="Alfaro M."/>
            <person name="Sun H."/>
            <person name="Tritt A."/>
            <person name="Yoshinaga Y."/>
            <person name="Zwiers L.-H."/>
            <person name="Turgeon B."/>
            <person name="Goodwin S."/>
            <person name="Spatafora J."/>
            <person name="Crous P."/>
            <person name="Grigoriev I."/>
        </authorList>
    </citation>
    <scope>NUCLEOTIDE SEQUENCE [LARGE SCALE GENOMIC DNA]</scope>
    <source>
        <strain evidence="2">CBS 304.66</strain>
    </source>
</reference>
<dbReference type="EMBL" id="ML986620">
    <property type="protein sequence ID" value="KAF2263950.1"/>
    <property type="molecule type" value="Genomic_DNA"/>
</dbReference>
<dbReference type="AlphaFoldDB" id="A0A9P4KCH2"/>
<protein>
    <submittedName>
        <fullName evidence="1">Uncharacterized protein</fullName>
    </submittedName>
</protein>